<comment type="caution">
    <text evidence="2">The sequence shown here is derived from an EMBL/GenBank/DDBJ whole genome shotgun (WGS) entry which is preliminary data.</text>
</comment>
<dbReference type="EMBL" id="JACXIY010000007">
    <property type="protein sequence ID" value="MBD2867993.1"/>
    <property type="molecule type" value="Genomic_DNA"/>
</dbReference>
<accession>A0A927H4Y8</accession>
<sequence length="77" mass="8487">MMIIVPAVYILCLGALAFIQTRRLWNGNEKREACIYALSMTVSAIVGALLIADVKVPTFVLPYKIVFESIGKSVLSR</sequence>
<organism evidence="2 3">
    <name type="scientific">Paenibacillus arenilitoris</name>
    <dbReference type="NCBI Taxonomy" id="2772299"/>
    <lineage>
        <taxon>Bacteria</taxon>
        <taxon>Bacillati</taxon>
        <taxon>Bacillota</taxon>
        <taxon>Bacilli</taxon>
        <taxon>Bacillales</taxon>
        <taxon>Paenibacillaceae</taxon>
        <taxon>Paenibacillus</taxon>
    </lineage>
</organism>
<proteinExistence type="predicted"/>
<keyword evidence="3" id="KW-1185">Reference proteome</keyword>
<feature type="transmembrane region" description="Helical" evidence="1">
    <location>
        <begin position="33"/>
        <end position="52"/>
    </location>
</feature>
<evidence type="ECO:0000256" key="1">
    <source>
        <dbReference type="SAM" id="Phobius"/>
    </source>
</evidence>
<evidence type="ECO:0000313" key="2">
    <source>
        <dbReference type="EMBL" id="MBD2867993.1"/>
    </source>
</evidence>
<dbReference type="RefSeq" id="WP_190858994.1">
    <property type="nucleotide sequence ID" value="NZ_JACXIY010000007.1"/>
</dbReference>
<name>A0A927H4Y8_9BACL</name>
<reference evidence="2" key="1">
    <citation type="submission" date="2020-09" db="EMBL/GenBank/DDBJ databases">
        <title>A novel bacterium of genus Paenibacillus, isolated from South China Sea.</title>
        <authorList>
            <person name="Huang H."/>
            <person name="Mo K."/>
            <person name="Hu Y."/>
        </authorList>
    </citation>
    <scope>NUCLEOTIDE SEQUENCE</scope>
    <source>
        <strain evidence="2">IB182493</strain>
    </source>
</reference>
<keyword evidence="1" id="KW-0472">Membrane</keyword>
<evidence type="ECO:0000313" key="3">
    <source>
        <dbReference type="Proteomes" id="UP000632125"/>
    </source>
</evidence>
<keyword evidence="1" id="KW-0812">Transmembrane</keyword>
<dbReference type="Proteomes" id="UP000632125">
    <property type="component" value="Unassembled WGS sequence"/>
</dbReference>
<dbReference type="AlphaFoldDB" id="A0A927H4Y8"/>
<protein>
    <submittedName>
        <fullName evidence="2">Uncharacterized protein</fullName>
    </submittedName>
</protein>
<keyword evidence="1" id="KW-1133">Transmembrane helix</keyword>
<gene>
    <name evidence="2" type="ORF">IDH41_05365</name>
</gene>